<dbReference type="Proteomes" id="UP001157006">
    <property type="component" value="Chromosome 1L"/>
</dbReference>
<feature type="region of interest" description="Disordered" evidence="1">
    <location>
        <begin position="151"/>
        <end position="171"/>
    </location>
</feature>
<dbReference type="PANTHER" id="PTHR32108:SF9">
    <property type="entry name" value="REVERSE TRANSCRIPTASE RNASE H-LIKE DOMAIN-CONTAINING PROTEIN"/>
    <property type="match status" value="1"/>
</dbReference>
<keyword evidence="4" id="KW-1185">Reference proteome</keyword>
<organism evidence="3 4">
    <name type="scientific">Vicia faba</name>
    <name type="common">Broad bean</name>
    <name type="synonym">Faba vulgaris</name>
    <dbReference type="NCBI Taxonomy" id="3906"/>
    <lineage>
        <taxon>Eukaryota</taxon>
        <taxon>Viridiplantae</taxon>
        <taxon>Streptophyta</taxon>
        <taxon>Embryophyta</taxon>
        <taxon>Tracheophyta</taxon>
        <taxon>Spermatophyta</taxon>
        <taxon>Magnoliopsida</taxon>
        <taxon>eudicotyledons</taxon>
        <taxon>Gunneridae</taxon>
        <taxon>Pentapetalae</taxon>
        <taxon>rosids</taxon>
        <taxon>fabids</taxon>
        <taxon>Fabales</taxon>
        <taxon>Fabaceae</taxon>
        <taxon>Papilionoideae</taxon>
        <taxon>50 kb inversion clade</taxon>
        <taxon>NPAAA clade</taxon>
        <taxon>Hologalegina</taxon>
        <taxon>IRL clade</taxon>
        <taxon>Fabeae</taxon>
        <taxon>Vicia</taxon>
    </lineage>
</organism>
<dbReference type="EMBL" id="OX451736">
    <property type="protein sequence ID" value="CAI8587831.1"/>
    <property type="molecule type" value="Genomic_DNA"/>
</dbReference>
<dbReference type="AlphaFoldDB" id="A0AAV0YNY9"/>
<sequence length="185" mass="21547">MQLERTHIRTWADLANAFLKHYKYNLDMAPTPMQLQNLSQKKEESFKEYAQRWRELASRVQPPLLEKELVDTFIRILQGLYYEKMVRSISSGFSELVTIGKRIETRIKSGKISRGPSNSPYNSRRPASNVPPKKEGEINVVALQSRVQQPLVIPQGQQQGRRPRRNFDPLWMPPSELLQQLVKHP</sequence>
<dbReference type="PANTHER" id="PTHR32108">
    <property type="entry name" value="DNA-DIRECTED RNA POLYMERASE SUBUNIT ALPHA"/>
    <property type="match status" value="1"/>
</dbReference>
<gene>
    <name evidence="3" type="ORF">VFH_I318760</name>
</gene>
<proteinExistence type="predicted"/>
<name>A0AAV0YNY9_VICFA</name>
<feature type="compositionally biased region" description="Polar residues" evidence="1">
    <location>
        <begin position="115"/>
        <end position="126"/>
    </location>
</feature>
<reference evidence="3 4" key="1">
    <citation type="submission" date="2023-01" db="EMBL/GenBank/DDBJ databases">
        <authorList>
            <person name="Kreplak J."/>
        </authorList>
    </citation>
    <scope>NUCLEOTIDE SEQUENCE [LARGE SCALE GENOMIC DNA]</scope>
</reference>
<evidence type="ECO:0000259" key="2">
    <source>
        <dbReference type="Pfam" id="PF03732"/>
    </source>
</evidence>
<feature type="region of interest" description="Disordered" evidence="1">
    <location>
        <begin position="108"/>
        <end position="134"/>
    </location>
</feature>
<feature type="domain" description="Retrotransposon gag" evidence="2">
    <location>
        <begin position="2"/>
        <end position="77"/>
    </location>
</feature>
<feature type="compositionally biased region" description="Low complexity" evidence="1">
    <location>
        <begin position="151"/>
        <end position="160"/>
    </location>
</feature>
<dbReference type="Pfam" id="PF03732">
    <property type="entry name" value="Retrotrans_gag"/>
    <property type="match status" value="1"/>
</dbReference>
<evidence type="ECO:0000313" key="3">
    <source>
        <dbReference type="EMBL" id="CAI8587831.1"/>
    </source>
</evidence>
<dbReference type="InterPro" id="IPR005162">
    <property type="entry name" value="Retrotrans_gag_dom"/>
</dbReference>
<evidence type="ECO:0000313" key="4">
    <source>
        <dbReference type="Proteomes" id="UP001157006"/>
    </source>
</evidence>
<accession>A0AAV0YNY9</accession>
<evidence type="ECO:0000256" key="1">
    <source>
        <dbReference type="SAM" id="MobiDB-lite"/>
    </source>
</evidence>
<protein>
    <recommendedName>
        <fullName evidence="2">Retrotransposon gag domain-containing protein</fullName>
    </recommendedName>
</protein>